<reference evidence="2" key="1">
    <citation type="submission" date="2021-03" db="EMBL/GenBank/DDBJ databases">
        <authorList>
            <person name="Li Z."/>
            <person name="Yang C."/>
        </authorList>
    </citation>
    <scope>NUCLEOTIDE SEQUENCE</scope>
    <source>
        <strain evidence="2">Dzin_1.0</strain>
        <tissue evidence="2">Leaf</tissue>
    </source>
</reference>
<comment type="caution">
    <text evidence="2">The sequence shown here is derived from an EMBL/GenBank/DDBJ whole genome shotgun (WGS) entry which is preliminary data.</text>
</comment>
<accession>A0A9D5H4Y7</accession>
<dbReference type="InterPro" id="IPR008581">
    <property type="entry name" value="DUF863_pln"/>
</dbReference>
<dbReference type="Proteomes" id="UP001085076">
    <property type="component" value="Miscellaneous, Linkage group lg09"/>
</dbReference>
<protein>
    <submittedName>
        <fullName evidence="2">Uncharacterized protein</fullName>
    </submittedName>
</protein>
<evidence type="ECO:0000256" key="1">
    <source>
        <dbReference type="SAM" id="MobiDB-lite"/>
    </source>
</evidence>
<dbReference type="OrthoDB" id="630817at2759"/>
<reference evidence="2" key="2">
    <citation type="journal article" date="2022" name="Hortic Res">
        <title>The genome of Dioscorea zingiberensis sheds light on the biosynthesis, origin and evolution of the medicinally important diosgenin saponins.</title>
        <authorList>
            <person name="Li Y."/>
            <person name="Tan C."/>
            <person name="Li Z."/>
            <person name="Guo J."/>
            <person name="Li S."/>
            <person name="Chen X."/>
            <person name="Wang C."/>
            <person name="Dai X."/>
            <person name="Yang H."/>
            <person name="Song W."/>
            <person name="Hou L."/>
            <person name="Xu J."/>
            <person name="Tong Z."/>
            <person name="Xu A."/>
            <person name="Yuan X."/>
            <person name="Wang W."/>
            <person name="Yang Q."/>
            <person name="Chen L."/>
            <person name="Sun Z."/>
            <person name="Wang K."/>
            <person name="Pan B."/>
            <person name="Chen J."/>
            <person name="Bao Y."/>
            <person name="Liu F."/>
            <person name="Qi X."/>
            <person name="Gang D.R."/>
            <person name="Wen J."/>
            <person name="Li J."/>
        </authorList>
    </citation>
    <scope>NUCLEOTIDE SEQUENCE</scope>
    <source>
        <strain evidence="2">Dzin_1.0</strain>
    </source>
</reference>
<feature type="region of interest" description="Disordered" evidence="1">
    <location>
        <begin position="863"/>
        <end position="912"/>
    </location>
</feature>
<evidence type="ECO:0000313" key="3">
    <source>
        <dbReference type="Proteomes" id="UP001085076"/>
    </source>
</evidence>
<dbReference type="PANTHER" id="PTHR33167">
    <property type="entry name" value="TRANSCRIPTION FACTOR, PUTATIVE (DUF863)-RELATED"/>
    <property type="match status" value="1"/>
</dbReference>
<proteinExistence type="predicted"/>
<dbReference type="Pfam" id="PF05904">
    <property type="entry name" value="DUF863"/>
    <property type="match status" value="3"/>
</dbReference>
<dbReference type="EMBL" id="JAGGNH010000009">
    <property type="protein sequence ID" value="KAJ0963469.1"/>
    <property type="molecule type" value="Genomic_DNA"/>
</dbReference>
<feature type="compositionally biased region" description="Polar residues" evidence="1">
    <location>
        <begin position="865"/>
        <end position="884"/>
    </location>
</feature>
<organism evidence="2 3">
    <name type="scientific">Dioscorea zingiberensis</name>
    <dbReference type="NCBI Taxonomy" id="325984"/>
    <lineage>
        <taxon>Eukaryota</taxon>
        <taxon>Viridiplantae</taxon>
        <taxon>Streptophyta</taxon>
        <taxon>Embryophyta</taxon>
        <taxon>Tracheophyta</taxon>
        <taxon>Spermatophyta</taxon>
        <taxon>Magnoliopsida</taxon>
        <taxon>Liliopsida</taxon>
        <taxon>Dioscoreales</taxon>
        <taxon>Dioscoreaceae</taxon>
        <taxon>Dioscorea</taxon>
    </lineage>
</organism>
<keyword evidence="3" id="KW-1185">Reference proteome</keyword>
<evidence type="ECO:0000313" key="2">
    <source>
        <dbReference type="EMBL" id="KAJ0963469.1"/>
    </source>
</evidence>
<gene>
    <name evidence="2" type="ORF">J5N97_028591</name>
</gene>
<sequence>MVTFSNQIDAFLTFCSMFDGGLLVIVSFLGREMGAKVQCKSYLPGYYPMRGQDDDRNGSWSIFYDGKDRNGNSYSEAMLKAMNRYSEYDKEMLKRTMLEHEAIFRKQVYELHRLYRIQKNLMDEVKRKELYRFSLQMDSSCTSQGRSLLSQAPMGDNKKKLHASHFPFENSPLNILNENRSSVQSCRSTVENGGSKDDELSESKSNWFPRRMLDLELPADVYMENEGAGKTETGFAAAMEPRNDLKLTLGIGEDSSCRENCQRSDSQLKNDLSVCNLADLNEPVKESPDRAIGSASAFIFGPRTDHEDAQENKLPLRAQTTSQSLQRDMDMECSLNFLHAHTEERRQDWPFFTKDSGQSHCCLNSLGRGLYNEKAPIVSKAVELKLSRTNESLSQLDPSWRRPTNQVSHVPIAVQALPCFNTSSTMNLQFNHNSSNHTSIISDKPIRNGNHSSSAFGTSEGHRLQKCFKSMHCIDVKSAKDLNLNQAYPNDIVDSFTMKQDTLRKHEESSAGIPWLRKEPSCDEIVGRNASKMNFASTQSCTQLLANCTAKSSGFERKPNNGKALFTSGLQEFRSSLEINEASDCLSSQRLLGFPFVEQIQQSDMCLSSVSHQSHFLSDKMMCNERAGIRFEITSGSSNKISRNQINLNSSTCMENPTTAPKVALEIDLEAPVTCQADDGSTEMEHNLPFSQMSVNKAVGSNESLHEKCIREAAESIFAISQDTCNNANKLTCHEKPVTEFGTLLWFAEVVSSNAEVELKGEGHNSEYLDDGGLDLFESMTLKLEEMKVEELLCHPQGFDNQDDEGKDSAALLLLTKPRRGPARKRRQKRDFQRDILPGLATLSRHEVTEDLKTIEGLVRAAGRQWQTSPTRKNSGRKGTQSQGRGRPRSTGVPVAPIVKPVNAEPDADEKGIVGWGRTTRRCRRPRCPPGSIATTLV</sequence>
<name>A0A9D5H4Y7_9LILI</name>
<dbReference type="AlphaFoldDB" id="A0A9D5H4Y7"/>
<dbReference type="PANTHER" id="PTHR33167:SF4">
    <property type="entry name" value="TRANSCRIPTION FACTOR, PUTATIVE (DUF863)-RELATED"/>
    <property type="match status" value="1"/>
</dbReference>